<keyword evidence="3" id="KW-1185">Reference proteome</keyword>
<proteinExistence type="predicted"/>
<protein>
    <submittedName>
        <fullName evidence="2">Uncharacterized protein</fullName>
    </submittedName>
</protein>
<reference evidence="2" key="1">
    <citation type="journal article" date="2022" name="Int. J. Syst. Evol. Microbiol.">
        <title>Pseudomonas aegrilactucae sp. nov. and Pseudomonas morbosilactucae sp. nov., pathogens causing bacterial rot of lettuce in Japan.</title>
        <authorList>
            <person name="Sawada H."/>
            <person name="Fujikawa T."/>
            <person name="Satou M."/>
        </authorList>
    </citation>
    <scope>NUCLEOTIDE SEQUENCE</scope>
    <source>
        <strain evidence="2">0166_1</strain>
    </source>
</reference>
<dbReference type="Proteomes" id="UP001162834">
    <property type="component" value="Chromosome"/>
</dbReference>
<evidence type="ECO:0000313" key="3">
    <source>
        <dbReference type="Proteomes" id="UP001162834"/>
    </source>
</evidence>
<gene>
    <name evidence="2" type="ORF">DSM104329_00943</name>
</gene>
<dbReference type="KEGG" id="sbae:DSM104329_00943"/>
<name>A0A9E6XUE4_9ACTN</name>
<evidence type="ECO:0000256" key="1">
    <source>
        <dbReference type="SAM" id="MobiDB-lite"/>
    </source>
</evidence>
<dbReference type="RefSeq" id="WP_259314231.1">
    <property type="nucleotide sequence ID" value="NZ_CP087164.1"/>
</dbReference>
<dbReference type="AlphaFoldDB" id="A0A9E6XUE4"/>
<evidence type="ECO:0000313" key="2">
    <source>
        <dbReference type="EMBL" id="UGS34564.1"/>
    </source>
</evidence>
<organism evidence="2 3">
    <name type="scientific">Capillimicrobium parvum</name>
    <dbReference type="NCBI Taxonomy" id="2884022"/>
    <lineage>
        <taxon>Bacteria</taxon>
        <taxon>Bacillati</taxon>
        <taxon>Actinomycetota</taxon>
        <taxon>Thermoleophilia</taxon>
        <taxon>Solirubrobacterales</taxon>
        <taxon>Capillimicrobiaceae</taxon>
        <taxon>Capillimicrobium</taxon>
    </lineage>
</organism>
<sequence length="68" mass="7624">MRLSEELARILPARRKRRPADQAPREIVPARSVAGGRAQDPEPTDDADPFDAARERLRSRIPPPGDVR</sequence>
<accession>A0A9E6XUE4</accession>
<feature type="region of interest" description="Disordered" evidence="1">
    <location>
        <begin position="1"/>
        <end position="68"/>
    </location>
</feature>
<dbReference type="EMBL" id="CP087164">
    <property type="protein sequence ID" value="UGS34564.1"/>
    <property type="molecule type" value="Genomic_DNA"/>
</dbReference>